<dbReference type="Proteomes" id="UP000002497">
    <property type="component" value="Unassembled WGS sequence"/>
</dbReference>
<organism evidence="2">
    <name type="scientific">Coccidioides posadasii (strain RMSCC 757 / Silveira)</name>
    <name type="common">Valley fever fungus</name>
    <dbReference type="NCBI Taxonomy" id="443226"/>
    <lineage>
        <taxon>Eukaryota</taxon>
        <taxon>Fungi</taxon>
        <taxon>Dikarya</taxon>
        <taxon>Ascomycota</taxon>
        <taxon>Pezizomycotina</taxon>
        <taxon>Eurotiomycetes</taxon>
        <taxon>Eurotiomycetidae</taxon>
        <taxon>Onygenales</taxon>
        <taxon>Onygenaceae</taxon>
        <taxon>Coccidioides</taxon>
    </lineage>
</organism>
<evidence type="ECO:0000313" key="1">
    <source>
        <dbReference type="EMBL" id="EFW21003.1"/>
    </source>
</evidence>
<keyword evidence="2" id="KW-1185">Reference proteome</keyword>
<gene>
    <name evidence="1" type="ORF">CPSG_02846</name>
</gene>
<dbReference type="EMBL" id="GL636488">
    <property type="protein sequence ID" value="EFW21003.1"/>
    <property type="molecule type" value="Genomic_DNA"/>
</dbReference>
<reference evidence="2" key="2">
    <citation type="submission" date="2010-03" db="EMBL/GenBank/DDBJ databases">
        <title>The genome sequence of Coccidioides posadasii strain Silveira.</title>
        <authorList>
            <consortium name="The Broad Institute Genome Sequencing Center for Infectious Disease"/>
            <person name="Neafsey D."/>
            <person name="Orbach M."/>
            <person name="Henn M.R."/>
            <person name="Cole G.T."/>
            <person name="Galgiani J."/>
            <person name="Gardner M.J."/>
            <person name="Kirkland T.N."/>
            <person name="Taylor J.W."/>
            <person name="Young S.K."/>
            <person name="Zeng Q."/>
            <person name="Koehrsen M."/>
            <person name="Alvarado L."/>
            <person name="Berlin A."/>
            <person name="Borenstein D."/>
            <person name="Chapman S.B."/>
            <person name="Chen Z."/>
            <person name="Engels R."/>
            <person name="Freedman E."/>
            <person name="Gellesch M."/>
            <person name="Goldberg J."/>
            <person name="Griggs A."/>
            <person name="Gujja S."/>
            <person name="Heilman E."/>
            <person name="Heiman D."/>
            <person name="Howarth C."/>
            <person name="Jen D."/>
            <person name="Larson L."/>
            <person name="Mehta T."/>
            <person name="Neiman D."/>
            <person name="Park D."/>
            <person name="Pearson M."/>
            <person name="Richards J."/>
            <person name="Roberts A."/>
            <person name="Saif S."/>
            <person name="Shea T."/>
            <person name="Shenoy N."/>
            <person name="Sisk P."/>
            <person name="Stolte C."/>
            <person name="Sykes S."/>
            <person name="Walk T."/>
            <person name="White J."/>
            <person name="Yandava C."/>
            <person name="Haas B."/>
            <person name="Nusbaum C."/>
            <person name="Birren B."/>
        </authorList>
    </citation>
    <scope>NUCLEOTIDE SEQUENCE [LARGE SCALE GENOMIC DNA]</scope>
    <source>
        <strain evidence="2">RMSCC 757 / Silveira</strain>
    </source>
</reference>
<proteinExistence type="predicted"/>
<dbReference type="VEuPathDB" id="FungiDB:CPSG_02846"/>
<dbReference type="VEuPathDB" id="FungiDB:D8B26_002723"/>
<reference evidence="2" key="1">
    <citation type="journal article" date="2010" name="Genome Res.">
        <title>Population genomic sequencing of Coccidioides fungi reveals recent hybridization and transposon control.</title>
        <authorList>
            <person name="Neafsey D.E."/>
            <person name="Barker B.M."/>
            <person name="Sharpton T.J."/>
            <person name="Stajich J.E."/>
            <person name="Park D.J."/>
            <person name="Whiston E."/>
            <person name="Hung C.-Y."/>
            <person name="McMahan C."/>
            <person name="White J."/>
            <person name="Sykes S."/>
            <person name="Heiman D."/>
            <person name="Young S."/>
            <person name="Zeng Q."/>
            <person name="Abouelleil A."/>
            <person name="Aftuck L."/>
            <person name="Bessette D."/>
            <person name="Brown A."/>
            <person name="FitzGerald M."/>
            <person name="Lui A."/>
            <person name="Macdonald J.P."/>
            <person name="Priest M."/>
            <person name="Orbach M.J."/>
            <person name="Galgiani J.N."/>
            <person name="Kirkland T.N."/>
            <person name="Cole G.T."/>
            <person name="Birren B.W."/>
            <person name="Henn M.R."/>
            <person name="Taylor J.W."/>
            <person name="Rounsley S.D."/>
        </authorList>
    </citation>
    <scope>NUCLEOTIDE SEQUENCE [LARGE SCALE GENOMIC DNA]</scope>
    <source>
        <strain evidence="2">RMSCC 757 / Silveira</strain>
    </source>
</reference>
<dbReference type="HOGENOM" id="CLU_1948646_0_0_1"/>
<name>E9CYH6_COCPS</name>
<accession>E9CYH6</accession>
<protein>
    <submittedName>
        <fullName evidence="1">Uncharacterized protein</fullName>
    </submittedName>
</protein>
<evidence type="ECO:0000313" key="2">
    <source>
        <dbReference type="Proteomes" id="UP000002497"/>
    </source>
</evidence>
<dbReference type="AlphaFoldDB" id="E9CYH6"/>
<sequence length="129" mass="13810">MSICIPLLSMNLDLYQNIGRANAPLPTITFAEDPPGPIFKENCGRNCKKDSAKSRGCVTAVMMETTSGTKAIRVVKIMTAVSARARIAIMESAPVSFASPLAVRAETASTADVSALDTQFCLPRGRFQE</sequence>